<evidence type="ECO:0000313" key="13">
    <source>
        <dbReference type="Proteomes" id="UP000822688"/>
    </source>
</evidence>
<dbReference type="AlphaFoldDB" id="A0A8T0HY89"/>
<comment type="similarity">
    <text evidence="9">Belongs to the peptidase S9D family.</text>
</comment>
<dbReference type="InterPro" id="IPR011042">
    <property type="entry name" value="6-blade_b-propeller_TolB-like"/>
</dbReference>
<dbReference type="Pfam" id="PF00326">
    <property type="entry name" value="Peptidase_S9"/>
    <property type="match status" value="1"/>
</dbReference>
<dbReference type="GO" id="GO:0009570">
    <property type="term" value="C:chloroplast stroma"/>
    <property type="evidence" value="ECO:0007669"/>
    <property type="project" value="UniProtKB-SubCell"/>
</dbReference>
<evidence type="ECO:0000256" key="1">
    <source>
        <dbReference type="ARBA" id="ARBA00004470"/>
    </source>
</evidence>
<comment type="caution">
    <text evidence="12">The sequence shown here is derived from an EMBL/GenBank/DDBJ whole genome shotgun (WGS) entry which is preliminary data.</text>
</comment>
<dbReference type="FunFam" id="3.40.50.1820:FF:000049">
    <property type="entry name" value="probable glutamyl endopeptidase, chloroplastic"/>
    <property type="match status" value="1"/>
</dbReference>
<keyword evidence="13" id="KW-1185">Reference proteome</keyword>
<accession>A0A8T0HY89</accession>
<evidence type="ECO:0000256" key="2">
    <source>
        <dbReference type="ARBA" id="ARBA00022528"/>
    </source>
</evidence>
<keyword evidence="6" id="KW-0720">Serine protease</keyword>
<dbReference type="EMBL" id="CM026425">
    <property type="protein sequence ID" value="KAG0576094.1"/>
    <property type="molecule type" value="Genomic_DNA"/>
</dbReference>
<dbReference type="Gene3D" id="2.120.10.30">
    <property type="entry name" value="TolB, C-terminal domain"/>
    <property type="match status" value="1"/>
</dbReference>
<name>A0A8T0HY89_CERPU</name>
<evidence type="ECO:0000256" key="7">
    <source>
        <dbReference type="ARBA" id="ARBA00022946"/>
    </source>
</evidence>
<dbReference type="SUPFAM" id="SSF82171">
    <property type="entry name" value="DPP6 N-terminal domain-like"/>
    <property type="match status" value="1"/>
</dbReference>
<proteinExistence type="inferred from homology"/>
<evidence type="ECO:0000256" key="4">
    <source>
        <dbReference type="ARBA" id="ARBA00022670"/>
    </source>
</evidence>
<keyword evidence="2" id="KW-0150">Chloroplast</keyword>
<evidence type="ECO:0000313" key="12">
    <source>
        <dbReference type="EMBL" id="KAG0576094.1"/>
    </source>
</evidence>
<evidence type="ECO:0000256" key="10">
    <source>
        <dbReference type="ARBA" id="ARBA00073000"/>
    </source>
</evidence>
<feature type="domain" description="Peptidase S9 prolyl oligopeptidase catalytic" evidence="11">
    <location>
        <begin position="739"/>
        <end position="897"/>
    </location>
</feature>
<keyword evidence="7" id="KW-0809">Transit peptide</keyword>
<keyword evidence="3" id="KW-0934">Plastid</keyword>
<dbReference type="GO" id="GO:0006508">
    <property type="term" value="P:proteolysis"/>
    <property type="evidence" value="ECO:0007669"/>
    <property type="project" value="UniProtKB-KW"/>
</dbReference>
<dbReference type="InterPro" id="IPR001375">
    <property type="entry name" value="Peptidase_S9_cat"/>
</dbReference>
<keyword evidence="4" id="KW-0645">Protease</keyword>
<evidence type="ECO:0000256" key="5">
    <source>
        <dbReference type="ARBA" id="ARBA00022801"/>
    </source>
</evidence>
<organism evidence="12 13">
    <name type="scientific">Ceratodon purpureus</name>
    <name type="common">Fire moss</name>
    <name type="synonym">Dicranum purpureum</name>
    <dbReference type="NCBI Taxonomy" id="3225"/>
    <lineage>
        <taxon>Eukaryota</taxon>
        <taxon>Viridiplantae</taxon>
        <taxon>Streptophyta</taxon>
        <taxon>Embryophyta</taxon>
        <taxon>Bryophyta</taxon>
        <taxon>Bryophytina</taxon>
        <taxon>Bryopsida</taxon>
        <taxon>Dicranidae</taxon>
        <taxon>Pseudoditrichales</taxon>
        <taxon>Ditrichaceae</taxon>
        <taxon>Ceratodon</taxon>
    </lineage>
</organism>
<dbReference type="PANTHER" id="PTHR42776">
    <property type="entry name" value="SERINE PEPTIDASE S9 FAMILY MEMBER"/>
    <property type="match status" value="1"/>
</dbReference>
<protein>
    <recommendedName>
        <fullName evidence="10">Probable glutamyl endopeptidase, chloroplastic</fullName>
    </recommendedName>
</protein>
<dbReference type="SUPFAM" id="SSF53474">
    <property type="entry name" value="alpha/beta-Hydrolases"/>
    <property type="match status" value="1"/>
</dbReference>
<comment type="function">
    <text evidence="8">Serine-type protease active in vitro against the LHCII N-terminal. Cleaves its substrate on the carboxy-side of Glu residues.</text>
</comment>
<dbReference type="InterPro" id="IPR029058">
    <property type="entry name" value="AB_hydrolase_fold"/>
</dbReference>
<evidence type="ECO:0000259" key="11">
    <source>
        <dbReference type="Pfam" id="PF00326"/>
    </source>
</evidence>
<comment type="subcellular location">
    <subcellularLocation>
        <location evidence="1">Plastid</location>
        <location evidence="1">Chloroplast stroma</location>
    </subcellularLocation>
</comment>
<reference evidence="12" key="1">
    <citation type="submission" date="2020-06" db="EMBL/GenBank/DDBJ databases">
        <title>WGS assembly of Ceratodon purpureus strain R40.</title>
        <authorList>
            <person name="Carey S.B."/>
            <person name="Jenkins J."/>
            <person name="Shu S."/>
            <person name="Lovell J.T."/>
            <person name="Sreedasyam A."/>
            <person name="Maumus F."/>
            <person name="Tiley G.P."/>
            <person name="Fernandez-Pozo N."/>
            <person name="Barry K."/>
            <person name="Chen C."/>
            <person name="Wang M."/>
            <person name="Lipzen A."/>
            <person name="Daum C."/>
            <person name="Saski C.A."/>
            <person name="Payton A.C."/>
            <person name="Mcbreen J.C."/>
            <person name="Conrad R.E."/>
            <person name="Kollar L.M."/>
            <person name="Olsson S."/>
            <person name="Huttunen S."/>
            <person name="Landis J.B."/>
            <person name="Wickett N.J."/>
            <person name="Johnson M.G."/>
            <person name="Rensing S.A."/>
            <person name="Grimwood J."/>
            <person name="Schmutz J."/>
            <person name="Mcdaniel S.F."/>
        </authorList>
    </citation>
    <scope>NUCLEOTIDE SEQUENCE</scope>
    <source>
        <strain evidence="12">R40</strain>
    </source>
</reference>
<dbReference type="GO" id="GO:0004252">
    <property type="term" value="F:serine-type endopeptidase activity"/>
    <property type="evidence" value="ECO:0007669"/>
    <property type="project" value="TreeGrafter"/>
</dbReference>
<evidence type="ECO:0000256" key="9">
    <source>
        <dbReference type="ARBA" id="ARBA00060950"/>
    </source>
</evidence>
<dbReference type="Gene3D" id="3.40.50.1820">
    <property type="entry name" value="alpha/beta hydrolase"/>
    <property type="match status" value="1"/>
</dbReference>
<dbReference type="Proteomes" id="UP000822688">
    <property type="component" value="Chromosome 5"/>
</dbReference>
<keyword evidence="5" id="KW-0378">Hydrolase</keyword>
<evidence type="ECO:0000256" key="3">
    <source>
        <dbReference type="ARBA" id="ARBA00022640"/>
    </source>
</evidence>
<sequence length="922" mass="102421">MYAASSKLGSSVCLLSTLSSHGKWVHHVAATLPQQQKQRLKSGWVVGVPRRFVSLRGSGTSLRVAPAQLSARRRLVVALQGNGSTNGDGAVSGYQLPPKEIREIVDAPPIPALSFSPKRDEILFLERRSLPPVADLAKPELKLAGLRIDPDYNSRSRTSFYTGISIHKLLDEGILGPARSIAGLPEDAKINSVSWSPDARHVAFSIRGIEEEEGVPSLLSIWIADVKSGQARRLIGPPQIRLNTIFQSYSWVDDETIVVSTVPDSRGKPPKKPLTPAGPKIQSNEQKLVIQNRTYQDLLKDKHDEDLFDYYTTVQLVLVTLDGKTQPIGSPAIYTSVDSSPDCNFLLVESLHRPYSFIVPCGRFPERVEVWRKNGEFVKEICDLPLAEDISIASNSTRKGRRGVNWRPDKPASLYWVEAQDGGDPKVDASPRDIVYTELAEIVANTEPQIIAQTDLRYGGTVWGDESLALVYESWYKTRRTRTWIIAPGDKSVEPRILFDRSTEDVYSDAGSPMLRRTSLGTYVLAQLKNSDGKRSLLLNGSGASPEGYVPFLDLFDTETGKKERIWESEKEKYFESVAALMSDQVDADLSVDNLKLLISKESQIDPPQYYLRKWPEQKVTQVTNFPHPYPQLRNLKKEIIKYKRSDGVQLMATLYTPPGYEPLRDGTLPMLMWAYPREFKSKDNAGQMRGSPNTFAGIGSTSALLWLARGFAILDGPTMPIIGEGDEEANDRYVEQLVASAQAAVDEVVRRGVADPKKIAVGGHSYGAFMTANLLIHAPHLFCCGISRSGAYNRTLTPFGFQSEERTLWEAQKTYIEMSPFMLADKVKKPILLIHGEEDNNAGTLTMQSERFYAALKGNGAQCRLVLLPLESHGYSGRESVMHCLWEMDRWLQKYCVNAADEMPGSGKSLNGDLISAGKQA</sequence>
<evidence type="ECO:0000256" key="6">
    <source>
        <dbReference type="ARBA" id="ARBA00022825"/>
    </source>
</evidence>
<evidence type="ECO:0000256" key="8">
    <source>
        <dbReference type="ARBA" id="ARBA00054431"/>
    </source>
</evidence>
<dbReference type="PANTHER" id="PTHR42776:SF28">
    <property type="entry name" value="GLUTAMYL ENDOPEPTIDASE, CHLOROPLASTIC-RELATED"/>
    <property type="match status" value="1"/>
</dbReference>
<gene>
    <name evidence="12" type="ORF">KC19_5G055100</name>
</gene>